<dbReference type="NCBIfam" id="NF010372">
    <property type="entry name" value="PRK13798.1"/>
    <property type="match status" value="1"/>
</dbReference>
<keyword evidence="5" id="KW-0210">Decarboxylase</keyword>
<evidence type="ECO:0000313" key="8">
    <source>
        <dbReference type="EMBL" id="GHH63212.1"/>
    </source>
</evidence>
<keyword evidence="9" id="KW-1185">Reference proteome</keyword>
<evidence type="ECO:0000256" key="1">
    <source>
        <dbReference type="ARBA" id="ARBA00001163"/>
    </source>
</evidence>
<dbReference type="GO" id="GO:0006144">
    <property type="term" value="P:purine nucleobase metabolic process"/>
    <property type="evidence" value="ECO:0007669"/>
    <property type="project" value="UniProtKB-KW"/>
</dbReference>
<dbReference type="GO" id="GO:0019628">
    <property type="term" value="P:urate catabolic process"/>
    <property type="evidence" value="ECO:0007669"/>
    <property type="project" value="TreeGrafter"/>
</dbReference>
<dbReference type="GO" id="GO:0051997">
    <property type="term" value="F:2-oxo-4-hydroxy-4-carboxy-5-ureidoimidazoline decarboxylase activity"/>
    <property type="evidence" value="ECO:0007669"/>
    <property type="project" value="UniProtKB-EC"/>
</dbReference>
<dbReference type="PANTHER" id="PTHR43466:SF1">
    <property type="entry name" value="2-OXO-4-HYDROXY-4-CARBOXY-5-UREIDOIMIDAZOLINE DECARBOXYLASE-RELATED"/>
    <property type="match status" value="1"/>
</dbReference>
<comment type="catalytic activity">
    <reaction evidence="1">
        <text>5-hydroxy-2-oxo-4-ureido-2,5-dihydro-1H-imidazole-5-carboxylate + H(+) = (S)-allantoin + CO2</text>
        <dbReference type="Rhea" id="RHEA:26301"/>
        <dbReference type="ChEBI" id="CHEBI:15378"/>
        <dbReference type="ChEBI" id="CHEBI:15678"/>
        <dbReference type="ChEBI" id="CHEBI:16526"/>
        <dbReference type="ChEBI" id="CHEBI:58639"/>
        <dbReference type="EC" id="4.1.1.97"/>
    </reaction>
</comment>
<dbReference type="PANTHER" id="PTHR43466">
    <property type="entry name" value="2-OXO-4-HYDROXY-4-CARBOXY-5-UREIDOIMIDAZOLINE DECARBOXYLASE-RELATED"/>
    <property type="match status" value="1"/>
</dbReference>
<gene>
    <name evidence="8" type="ORF">GCM10018781_12280</name>
</gene>
<dbReference type="InterPro" id="IPR017595">
    <property type="entry name" value="OHCU_decarboxylase-2"/>
</dbReference>
<dbReference type="RefSeq" id="WP_229927201.1">
    <property type="nucleotide sequence ID" value="NZ_BNBO01000004.1"/>
</dbReference>
<evidence type="ECO:0000259" key="7">
    <source>
        <dbReference type="Pfam" id="PF09349"/>
    </source>
</evidence>
<dbReference type="Gene3D" id="1.10.3330.10">
    <property type="entry name" value="Oxo-4-hydroxy-4-carboxy-5-ureidoimidazoline decarboxylase"/>
    <property type="match status" value="1"/>
</dbReference>
<evidence type="ECO:0000256" key="2">
    <source>
        <dbReference type="ARBA" id="ARBA00004754"/>
    </source>
</evidence>
<dbReference type="AlphaFoldDB" id="A0A919FF52"/>
<evidence type="ECO:0000256" key="4">
    <source>
        <dbReference type="ARBA" id="ARBA00022631"/>
    </source>
</evidence>
<organism evidence="8 9">
    <name type="scientific">Kitasatospora indigofera</name>
    <dbReference type="NCBI Taxonomy" id="67307"/>
    <lineage>
        <taxon>Bacteria</taxon>
        <taxon>Bacillati</taxon>
        <taxon>Actinomycetota</taxon>
        <taxon>Actinomycetes</taxon>
        <taxon>Kitasatosporales</taxon>
        <taxon>Streptomycetaceae</taxon>
        <taxon>Kitasatospora</taxon>
    </lineage>
</organism>
<dbReference type="EC" id="4.1.1.97" evidence="3"/>
<name>A0A919FF52_9ACTN</name>
<sequence>MTNHPPASRPPAPDEADGALRALAAAPAAELEKTLLEICSSPRWAAAVASARPWSDREALLAANAAAMAALTVPDLADAMAGHARIGKPKAGDATSEREQAGIQGVDTALLADLQEANDAYEAKFGHVFLICATGRTAATMLAALRERFPHDAATEAEIVRGELRKINDIRINRLLDETPV</sequence>
<comment type="caution">
    <text evidence="8">The sequence shown here is derived from an EMBL/GenBank/DDBJ whole genome shotgun (WGS) entry which is preliminary data.</text>
</comment>
<keyword evidence="6" id="KW-0456">Lyase</keyword>
<reference evidence="8" key="1">
    <citation type="journal article" date="2014" name="Int. J. Syst. Evol. Microbiol.">
        <title>Complete genome sequence of Corynebacterium casei LMG S-19264T (=DSM 44701T), isolated from a smear-ripened cheese.</title>
        <authorList>
            <consortium name="US DOE Joint Genome Institute (JGI-PGF)"/>
            <person name="Walter F."/>
            <person name="Albersmeier A."/>
            <person name="Kalinowski J."/>
            <person name="Ruckert C."/>
        </authorList>
    </citation>
    <scope>NUCLEOTIDE SEQUENCE</scope>
    <source>
        <strain evidence="8">JCM 4646</strain>
    </source>
</reference>
<dbReference type="InterPro" id="IPR036778">
    <property type="entry name" value="OHCU_decarboxylase_sf"/>
</dbReference>
<dbReference type="EMBL" id="BNBO01000004">
    <property type="protein sequence ID" value="GHH63212.1"/>
    <property type="molecule type" value="Genomic_DNA"/>
</dbReference>
<dbReference type="GeneID" id="95351729"/>
<comment type="pathway">
    <text evidence="2">Purine metabolism; urate degradation; (S)-allantoin from urate: step 3/3.</text>
</comment>
<feature type="domain" description="Oxo-4-hydroxy-4-carboxy-5-ureidoimidazoline decarboxylase" evidence="7">
    <location>
        <begin position="25"/>
        <end position="173"/>
    </location>
</feature>
<keyword evidence="4" id="KW-0659">Purine metabolism</keyword>
<protein>
    <recommendedName>
        <fullName evidence="3">2-oxo-4-hydroxy-4-carboxy-5-ureidoimidazoline decarboxylase</fullName>
        <ecNumber evidence="3">4.1.1.97</ecNumber>
    </recommendedName>
</protein>
<evidence type="ECO:0000256" key="5">
    <source>
        <dbReference type="ARBA" id="ARBA00022793"/>
    </source>
</evidence>
<evidence type="ECO:0000313" key="9">
    <source>
        <dbReference type="Proteomes" id="UP000617734"/>
    </source>
</evidence>
<proteinExistence type="predicted"/>
<dbReference type="SUPFAM" id="SSF158694">
    <property type="entry name" value="UraD-Like"/>
    <property type="match status" value="1"/>
</dbReference>
<dbReference type="NCBIfam" id="TIGR03180">
    <property type="entry name" value="UraD_2"/>
    <property type="match status" value="1"/>
</dbReference>
<dbReference type="InterPro" id="IPR018020">
    <property type="entry name" value="OHCU_decarboxylase"/>
</dbReference>
<reference evidence="8" key="2">
    <citation type="submission" date="2020-09" db="EMBL/GenBank/DDBJ databases">
        <authorList>
            <person name="Sun Q."/>
            <person name="Ohkuma M."/>
        </authorList>
    </citation>
    <scope>NUCLEOTIDE SEQUENCE</scope>
    <source>
        <strain evidence="8">JCM 4646</strain>
    </source>
</reference>
<accession>A0A919FF52</accession>
<dbReference type="Pfam" id="PF09349">
    <property type="entry name" value="OHCU_decarbox"/>
    <property type="match status" value="1"/>
</dbReference>
<evidence type="ECO:0000256" key="3">
    <source>
        <dbReference type="ARBA" id="ARBA00012257"/>
    </source>
</evidence>
<evidence type="ECO:0000256" key="6">
    <source>
        <dbReference type="ARBA" id="ARBA00023239"/>
    </source>
</evidence>
<dbReference type="Proteomes" id="UP000617734">
    <property type="component" value="Unassembled WGS sequence"/>
</dbReference>